<dbReference type="PRINTS" id="PR00164">
    <property type="entry name" value="ABC2TRNSPORT"/>
</dbReference>
<feature type="transmembrane region" description="Helical" evidence="6">
    <location>
        <begin position="162"/>
        <end position="182"/>
    </location>
</feature>
<organism evidence="8 9">
    <name type="scientific">Streptosporangium becharense</name>
    <dbReference type="NCBI Taxonomy" id="1816182"/>
    <lineage>
        <taxon>Bacteria</taxon>
        <taxon>Bacillati</taxon>
        <taxon>Actinomycetota</taxon>
        <taxon>Actinomycetes</taxon>
        <taxon>Streptosporangiales</taxon>
        <taxon>Streptosporangiaceae</taxon>
        <taxon>Streptosporangium</taxon>
    </lineage>
</organism>
<dbReference type="Proteomes" id="UP000540685">
    <property type="component" value="Unassembled WGS sequence"/>
</dbReference>
<dbReference type="PANTHER" id="PTHR43229">
    <property type="entry name" value="NODULATION PROTEIN J"/>
    <property type="match status" value="1"/>
</dbReference>
<reference evidence="8 9" key="1">
    <citation type="submission" date="2020-08" db="EMBL/GenBank/DDBJ databases">
        <title>Sequencing the genomes of 1000 actinobacteria strains.</title>
        <authorList>
            <person name="Klenk H.-P."/>
        </authorList>
    </citation>
    <scope>NUCLEOTIDE SEQUENCE [LARGE SCALE GENOMIC DNA]</scope>
    <source>
        <strain evidence="8 9">DSM 46887</strain>
    </source>
</reference>
<keyword evidence="5" id="KW-0046">Antibiotic resistance</keyword>
<proteinExistence type="inferred from homology"/>
<feature type="transmembrane region" description="Helical" evidence="6">
    <location>
        <begin position="99"/>
        <end position="124"/>
    </location>
</feature>
<feature type="transmembrane region" description="Helical" evidence="6">
    <location>
        <begin position="29"/>
        <end position="50"/>
    </location>
</feature>
<evidence type="ECO:0000256" key="2">
    <source>
        <dbReference type="ARBA" id="ARBA00022692"/>
    </source>
</evidence>
<comment type="similarity">
    <text evidence="6">Belongs to the ABC-2 integral membrane protein family.</text>
</comment>
<keyword evidence="6" id="KW-1003">Cell membrane</keyword>
<dbReference type="PROSITE" id="PS51012">
    <property type="entry name" value="ABC_TM2"/>
    <property type="match status" value="1"/>
</dbReference>
<sequence>MNDRMNVIRDTWLIFRHDVRISLRQRAGIVFGVLQPMLYLVLFGPLFATIGTWETLIPGLLIQVALLSAGLAGFGIVFDARSGVLERLRVTPARRVALLLGRVLAGSVVLLLQSLVLVAVGYAFGLRAAVPGVLVGLVLMILLGVGLAALSNAIALTMNPDAFAPVMSTAVIPLILLSGAFLPMSMAPGWLDALSLATPFRHVLEALRELFAGHYVTGTVATGAAVSVVLAVACVVVGTRVFNRANA</sequence>
<keyword evidence="6" id="KW-0813">Transport</keyword>
<protein>
    <recommendedName>
        <fullName evidence="6">Transport permease protein</fullName>
    </recommendedName>
</protein>
<dbReference type="PIRSF" id="PIRSF006648">
    <property type="entry name" value="DrrB"/>
    <property type="match status" value="1"/>
</dbReference>
<dbReference type="Pfam" id="PF01061">
    <property type="entry name" value="ABC2_membrane"/>
    <property type="match status" value="1"/>
</dbReference>
<dbReference type="InterPro" id="IPR013525">
    <property type="entry name" value="ABC2_TM"/>
</dbReference>
<keyword evidence="2 6" id="KW-0812">Transmembrane</keyword>
<evidence type="ECO:0000256" key="3">
    <source>
        <dbReference type="ARBA" id="ARBA00022989"/>
    </source>
</evidence>
<dbReference type="PANTHER" id="PTHR43229:SF2">
    <property type="entry name" value="NODULATION PROTEIN J"/>
    <property type="match status" value="1"/>
</dbReference>
<dbReference type="InterPro" id="IPR047817">
    <property type="entry name" value="ABC2_TM_bact-type"/>
</dbReference>
<name>A0A7W9ILS4_9ACTN</name>
<evidence type="ECO:0000313" key="9">
    <source>
        <dbReference type="Proteomes" id="UP000540685"/>
    </source>
</evidence>
<dbReference type="GO" id="GO:0043190">
    <property type="term" value="C:ATP-binding cassette (ABC) transporter complex"/>
    <property type="evidence" value="ECO:0007669"/>
    <property type="project" value="InterPro"/>
</dbReference>
<dbReference type="InterPro" id="IPR051784">
    <property type="entry name" value="Nod_factor_ABC_transporter"/>
</dbReference>
<dbReference type="AlphaFoldDB" id="A0A7W9ILS4"/>
<evidence type="ECO:0000313" key="8">
    <source>
        <dbReference type="EMBL" id="MBB5822946.1"/>
    </source>
</evidence>
<dbReference type="InterPro" id="IPR000412">
    <property type="entry name" value="ABC_2_transport"/>
</dbReference>
<evidence type="ECO:0000256" key="1">
    <source>
        <dbReference type="ARBA" id="ARBA00004141"/>
    </source>
</evidence>
<evidence type="ECO:0000256" key="5">
    <source>
        <dbReference type="ARBA" id="ARBA00023251"/>
    </source>
</evidence>
<evidence type="ECO:0000259" key="7">
    <source>
        <dbReference type="PROSITE" id="PS51012"/>
    </source>
</evidence>
<comment type="caution">
    <text evidence="8">The sequence shown here is derived from an EMBL/GenBank/DDBJ whole genome shotgun (WGS) entry which is preliminary data.</text>
</comment>
<accession>A0A7W9ILS4</accession>
<comment type="subcellular location">
    <subcellularLocation>
        <location evidence="6">Cell membrane</location>
        <topology evidence="6">Multi-pass membrane protein</topology>
    </subcellularLocation>
    <subcellularLocation>
        <location evidence="1">Membrane</location>
        <topology evidence="1">Multi-pass membrane protein</topology>
    </subcellularLocation>
</comment>
<dbReference type="RefSeq" id="WP_311733880.1">
    <property type="nucleotide sequence ID" value="NZ_JACHMP010000001.1"/>
</dbReference>
<dbReference type="EMBL" id="JACHMP010000001">
    <property type="protein sequence ID" value="MBB5822946.1"/>
    <property type="molecule type" value="Genomic_DNA"/>
</dbReference>
<feature type="transmembrane region" description="Helical" evidence="6">
    <location>
        <begin position="130"/>
        <end position="150"/>
    </location>
</feature>
<keyword evidence="9" id="KW-1185">Reference proteome</keyword>
<feature type="transmembrane region" description="Helical" evidence="6">
    <location>
        <begin position="56"/>
        <end position="78"/>
    </location>
</feature>
<feature type="transmembrane region" description="Helical" evidence="6">
    <location>
        <begin position="220"/>
        <end position="242"/>
    </location>
</feature>
<keyword evidence="3 6" id="KW-1133">Transmembrane helix</keyword>
<feature type="domain" description="ABC transmembrane type-2" evidence="7">
    <location>
        <begin position="23"/>
        <end position="245"/>
    </location>
</feature>
<evidence type="ECO:0000256" key="4">
    <source>
        <dbReference type="ARBA" id="ARBA00023136"/>
    </source>
</evidence>
<dbReference type="GO" id="GO:0140359">
    <property type="term" value="F:ABC-type transporter activity"/>
    <property type="evidence" value="ECO:0007669"/>
    <property type="project" value="InterPro"/>
</dbReference>
<keyword evidence="4 6" id="KW-0472">Membrane</keyword>
<evidence type="ECO:0000256" key="6">
    <source>
        <dbReference type="RuleBase" id="RU361157"/>
    </source>
</evidence>
<gene>
    <name evidence="8" type="ORF">F4562_006008</name>
</gene>
<dbReference type="GO" id="GO:0046677">
    <property type="term" value="P:response to antibiotic"/>
    <property type="evidence" value="ECO:0007669"/>
    <property type="project" value="UniProtKB-KW"/>
</dbReference>